<feature type="non-terminal residue" evidence="3">
    <location>
        <position position="1"/>
    </location>
</feature>
<keyword evidence="1" id="KW-0158">Chromosome</keyword>
<comment type="similarity">
    <text evidence="1">Belongs to the peptidase M24 family. SPT16 subfamily.</text>
</comment>
<reference evidence="3" key="1">
    <citation type="submission" date="2020-11" db="EMBL/GenBank/DDBJ databases">
        <authorList>
            <person name="Tran Van P."/>
        </authorList>
    </citation>
    <scope>NUCLEOTIDE SEQUENCE</scope>
</reference>
<dbReference type="GO" id="GO:0006281">
    <property type="term" value="P:DNA repair"/>
    <property type="evidence" value="ECO:0007669"/>
    <property type="project" value="UniProtKB-UniRule"/>
</dbReference>
<sequence length="332" mass="37311">MMLAPKDDHEVLLMKRAASISSEILTKYLKAKVIEIIDGEKKIRHSKLAEGIENALTERKFLCGADPANVDICYPAIIQSGGQYVFEFSCLSNKDYLSYDCIVCCLGIRYRNYCSNIIRTLMVDPSDQLQQTYDFLVELQEFLIDKLRPGIRLCDLYDAGIQKCKEEKPDLVPKLTKQFGFVIGLEFRETQITVSPKCLMTVRKGMTFALSIGLSDLKDKDKDVALYIGDTVLVQEVSLMTFALSIGLSDLKDKDKDVALYIGDTVLVQEDKAAVVFTSAKKRLRSNAVFLKTEGEEEEAEGEEEDKEEDQAPEILSRGERAGRAVLTSKLR</sequence>
<keyword evidence="1" id="KW-0235">DNA replication</keyword>
<keyword evidence="1" id="KW-0804">Transcription</keyword>
<keyword evidence="1" id="KW-0227">DNA damage</keyword>
<dbReference type="Pfam" id="PF00557">
    <property type="entry name" value="Peptidase_M24"/>
    <property type="match status" value="1"/>
</dbReference>
<proteinExistence type="inferred from homology"/>
<keyword evidence="1" id="KW-0234">DNA repair</keyword>
<evidence type="ECO:0000256" key="1">
    <source>
        <dbReference type="RuleBase" id="RU367052"/>
    </source>
</evidence>
<dbReference type="OrthoDB" id="10251642at2759"/>
<dbReference type="SUPFAM" id="SSF55920">
    <property type="entry name" value="Creatinase/aminopeptidase"/>
    <property type="match status" value="1"/>
</dbReference>
<feature type="region of interest" description="Disordered" evidence="2">
    <location>
        <begin position="293"/>
        <end position="332"/>
    </location>
</feature>
<evidence type="ECO:0000313" key="3">
    <source>
        <dbReference type="EMBL" id="CAD7235996.1"/>
    </source>
</evidence>
<organism evidence="3">
    <name type="scientific">Cyprideis torosa</name>
    <dbReference type="NCBI Taxonomy" id="163714"/>
    <lineage>
        <taxon>Eukaryota</taxon>
        <taxon>Metazoa</taxon>
        <taxon>Ecdysozoa</taxon>
        <taxon>Arthropoda</taxon>
        <taxon>Crustacea</taxon>
        <taxon>Oligostraca</taxon>
        <taxon>Ostracoda</taxon>
        <taxon>Podocopa</taxon>
        <taxon>Podocopida</taxon>
        <taxon>Cytherocopina</taxon>
        <taxon>Cytheroidea</taxon>
        <taxon>Cytherideidae</taxon>
        <taxon>Cyprideis</taxon>
    </lineage>
</organism>
<accession>A0A7R8WQ27</accession>
<dbReference type="GO" id="GO:0006368">
    <property type="term" value="P:transcription elongation by RNA polymerase II"/>
    <property type="evidence" value="ECO:0007669"/>
    <property type="project" value="TreeGrafter"/>
</dbReference>
<feature type="compositionally biased region" description="Acidic residues" evidence="2">
    <location>
        <begin position="295"/>
        <end position="312"/>
    </location>
</feature>
<keyword evidence="1" id="KW-0539">Nucleus</keyword>
<protein>
    <recommendedName>
        <fullName evidence="1">FACT complex subunit</fullName>
    </recommendedName>
</protein>
<dbReference type="InterPro" id="IPR000994">
    <property type="entry name" value="Pept_M24"/>
</dbReference>
<gene>
    <name evidence="3" type="ORF">CTOB1V02_LOCUS13811</name>
</gene>
<dbReference type="GO" id="GO:0031491">
    <property type="term" value="F:nucleosome binding"/>
    <property type="evidence" value="ECO:0007669"/>
    <property type="project" value="TreeGrafter"/>
</dbReference>
<dbReference type="GO" id="GO:0035101">
    <property type="term" value="C:FACT complex"/>
    <property type="evidence" value="ECO:0007669"/>
    <property type="project" value="UniProtKB-UniRule"/>
</dbReference>
<dbReference type="AlphaFoldDB" id="A0A7R8WQ27"/>
<dbReference type="Gene3D" id="3.90.230.10">
    <property type="entry name" value="Creatinase/methionine aminopeptidase superfamily"/>
    <property type="match status" value="1"/>
</dbReference>
<dbReference type="FunFam" id="3.90.230.10:FF:000005">
    <property type="entry name" value="FACT complex subunit spt16"/>
    <property type="match status" value="1"/>
</dbReference>
<dbReference type="InterPro" id="IPR036005">
    <property type="entry name" value="Creatinase/aminopeptidase-like"/>
</dbReference>
<comment type="subcellular location">
    <subcellularLocation>
        <location evidence="1">Nucleus</location>
    </subcellularLocation>
    <subcellularLocation>
        <location evidence="1">Chromosome</location>
    </subcellularLocation>
</comment>
<dbReference type="EMBL" id="OB675942">
    <property type="protein sequence ID" value="CAD7235996.1"/>
    <property type="molecule type" value="Genomic_DNA"/>
</dbReference>
<name>A0A7R8WQ27_9CRUS</name>
<dbReference type="GO" id="GO:0006260">
    <property type="term" value="P:DNA replication"/>
    <property type="evidence" value="ECO:0007669"/>
    <property type="project" value="UniProtKB-KW"/>
</dbReference>
<dbReference type="PANTHER" id="PTHR13980">
    <property type="entry name" value="CDC68 RELATED"/>
    <property type="match status" value="1"/>
</dbReference>
<evidence type="ECO:0000256" key="2">
    <source>
        <dbReference type="SAM" id="MobiDB-lite"/>
    </source>
</evidence>
<comment type="subunit">
    <text evidence="1">Component of the FACT complex.</text>
</comment>
<dbReference type="InterPro" id="IPR040258">
    <property type="entry name" value="Spt16"/>
</dbReference>
<comment type="function">
    <text evidence="1">Component of the FACT complex, a general chromatin factor that acts to reorganize nucleosomes. The FACT complex is involved in multiple processes that require DNA as a template such as mRNA elongation, DNA replication and DNA repair. During transcription elongation the FACT complex acts as a histone chaperone that both destabilizes and restores nucleosomal structure. It facilitates the passage of RNA polymerase II and transcription by promoting the dissociation of one histone H2A-H2B dimer from the nucleosome, then subsequently promotes the reestablishment of the nucleosome following the passage of RNA polymerase II.</text>
</comment>
<dbReference type="PANTHER" id="PTHR13980:SF15">
    <property type="entry name" value="FACT COMPLEX SUBUNIT SPT16"/>
    <property type="match status" value="1"/>
</dbReference>
<keyword evidence="1" id="KW-0805">Transcription regulation</keyword>